<sequence>MHVEERERVDSLDLRSSYLHGFTVTFGRLIKFHIGSYMKVIHH</sequence>
<reference evidence="1 2" key="1">
    <citation type="journal article" date="2019" name="Genome Biol. Evol.">
        <title>Insights into the evolution of the New World diploid cottons (Gossypium, subgenus Houzingenia) based on genome sequencing.</title>
        <authorList>
            <person name="Grover C.E."/>
            <person name="Arick M.A. 2nd"/>
            <person name="Thrash A."/>
            <person name="Conover J.L."/>
            <person name="Sanders W.S."/>
            <person name="Peterson D.G."/>
            <person name="Frelichowski J.E."/>
            <person name="Scheffler J.A."/>
            <person name="Scheffler B.E."/>
            <person name="Wendel J.F."/>
        </authorList>
    </citation>
    <scope>NUCLEOTIDE SEQUENCE [LARGE SCALE GENOMIC DNA]</scope>
    <source>
        <strain evidence="1">8</strain>
        <tissue evidence="1">Leaf</tissue>
    </source>
</reference>
<accession>A0A7J9FUZ8</accession>
<dbReference type="Proteomes" id="UP000593568">
    <property type="component" value="Unassembled WGS sequence"/>
</dbReference>
<evidence type="ECO:0000313" key="2">
    <source>
        <dbReference type="Proteomes" id="UP000593568"/>
    </source>
</evidence>
<name>A0A7J9FUZ8_9ROSI</name>
<organism evidence="1 2">
    <name type="scientific">Gossypium trilobum</name>
    <dbReference type="NCBI Taxonomy" id="34281"/>
    <lineage>
        <taxon>Eukaryota</taxon>
        <taxon>Viridiplantae</taxon>
        <taxon>Streptophyta</taxon>
        <taxon>Embryophyta</taxon>
        <taxon>Tracheophyta</taxon>
        <taxon>Spermatophyta</taxon>
        <taxon>Magnoliopsida</taxon>
        <taxon>eudicotyledons</taxon>
        <taxon>Gunneridae</taxon>
        <taxon>Pentapetalae</taxon>
        <taxon>rosids</taxon>
        <taxon>malvids</taxon>
        <taxon>Malvales</taxon>
        <taxon>Malvaceae</taxon>
        <taxon>Malvoideae</taxon>
        <taxon>Gossypium</taxon>
    </lineage>
</organism>
<keyword evidence="2" id="KW-1185">Reference proteome</keyword>
<comment type="caution">
    <text evidence="1">The sequence shown here is derived from an EMBL/GenBank/DDBJ whole genome shotgun (WGS) entry which is preliminary data.</text>
</comment>
<gene>
    <name evidence="1" type="ORF">Gotri_025271</name>
</gene>
<evidence type="ECO:0000313" key="1">
    <source>
        <dbReference type="EMBL" id="MBA0789150.1"/>
    </source>
</evidence>
<protein>
    <submittedName>
        <fullName evidence="1">Uncharacterized protein</fullName>
    </submittedName>
</protein>
<dbReference type="AlphaFoldDB" id="A0A7J9FUZ8"/>
<proteinExistence type="predicted"/>
<dbReference type="EMBL" id="JABEZW010229063">
    <property type="protein sequence ID" value="MBA0789150.1"/>
    <property type="molecule type" value="Genomic_DNA"/>
</dbReference>